<evidence type="ECO:0000256" key="1">
    <source>
        <dbReference type="ARBA" id="ARBA00004613"/>
    </source>
</evidence>
<dbReference type="Proteomes" id="UP001611383">
    <property type="component" value="Chromosome"/>
</dbReference>
<dbReference type="Gene3D" id="2.160.20.10">
    <property type="entry name" value="Single-stranded right-handed beta-helix, Pectin lyase-like"/>
    <property type="match status" value="2"/>
</dbReference>
<dbReference type="PANTHER" id="PTHR40088:SF2">
    <property type="entry name" value="SECRETED SUGAR HYDROLASE"/>
    <property type="match status" value="1"/>
</dbReference>
<dbReference type="Pfam" id="PF07602">
    <property type="entry name" value="DUF1565"/>
    <property type="match status" value="1"/>
</dbReference>
<feature type="domain" description="Right handed beta helix" evidence="7">
    <location>
        <begin position="302"/>
        <end position="435"/>
    </location>
</feature>
<feature type="domain" description="Right handed beta helix" evidence="7">
    <location>
        <begin position="179"/>
        <end position="293"/>
    </location>
</feature>
<dbReference type="InterPro" id="IPR011050">
    <property type="entry name" value="Pectin_lyase_fold/virulence"/>
</dbReference>
<dbReference type="SMART" id="SM00710">
    <property type="entry name" value="PbH1"/>
    <property type="match status" value="8"/>
</dbReference>
<proteinExistence type="predicted"/>
<dbReference type="InterPro" id="IPR052052">
    <property type="entry name" value="Polysaccharide_Lyase_9"/>
</dbReference>
<feature type="compositionally biased region" description="Pro residues" evidence="4">
    <location>
        <begin position="84"/>
        <end position="94"/>
    </location>
</feature>
<dbReference type="Pfam" id="PF13229">
    <property type="entry name" value="Beta_helix"/>
    <property type="match status" value="2"/>
</dbReference>
<dbReference type="InterPro" id="IPR006626">
    <property type="entry name" value="PbH1"/>
</dbReference>
<organism evidence="8 9">
    <name type="scientific">Archangium minus</name>
    <dbReference type="NCBI Taxonomy" id="83450"/>
    <lineage>
        <taxon>Bacteria</taxon>
        <taxon>Pseudomonadati</taxon>
        <taxon>Myxococcota</taxon>
        <taxon>Myxococcia</taxon>
        <taxon>Myxococcales</taxon>
        <taxon>Cystobacterineae</taxon>
        <taxon>Archangiaceae</taxon>
        <taxon>Archangium</taxon>
    </lineage>
</organism>
<evidence type="ECO:0000313" key="8">
    <source>
        <dbReference type="EMBL" id="WNG48573.1"/>
    </source>
</evidence>
<evidence type="ECO:0000256" key="2">
    <source>
        <dbReference type="ARBA" id="ARBA00022525"/>
    </source>
</evidence>
<feature type="region of interest" description="Disordered" evidence="4">
    <location>
        <begin position="28"/>
        <end position="96"/>
    </location>
</feature>
<name>A0ABY9WZL0_9BACT</name>
<dbReference type="PROSITE" id="PS51257">
    <property type="entry name" value="PROKAR_LIPOPROTEIN"/>
    <property type="match status" value="1"/>
</dbReference>
<protein>
    <submittedName>
        <fullName evidence="8">DUF1565 domain-containing protein</fullName>
    </submittedName>
</protein>
<dbReference type="InterPro" id="IPR012334">
    <property type="entry name" value="Pectin_lyas_fold"/>
</dbReference>
<evidence type="ECO:0000256" key="3">
    <source>
        <dbReference type="ARBA" id="ARBA00022729"/>
    </source>
</evidence>
<reference evidence="8 9" key="1">
    <citation type="submission" date="2019-08" db="EMBL/GenBank/DDBJ databases">
        <title>Archangium and Cystobacter genomes.</title>
        <authorList>
            <person name="Chen I.-C.K."/>
            <person name="Wielgoss S."/>
        </authorList>
    </citation>
    <scope>NUCLEOTIDE SEQUENCE [LARGE SCALE GENOMIC DNA]</scope>
    <source>
        <strain evidence="8 9">Cbm 6</strain>
    </source>
</reference>
<keyword evidence="9" id="KW-1185">Reference proteome</keyword>
<evidence type="ECO:0000259" key="7">
    <source>
        <dbReference type="Pfam" id="PF13229"/>
    </source>
</evidence>
<evidence type="ECO:0000256" key="4">
    <source>
        <dbReference type="SAM" id="MobiDB-lite"/>
    </source>
</evidence>
<evidence type="ECO:0000256" key="5">
    <source>
        <dbReference type="SAM" id="SignalP"/>
    </source>
</evidence>
<comment type="subcellular location">
    <subcellularLocation>
        <location evidence="1">Secreted</location>
    </subcellularLocation>
</comment>
<dbReference type="PANTHER" id="PTHR40088">
    <property type="entry name" value="PECTATE LYASE (EUROFUNG)"/>
    <property type="match status" value="1"/>
</dbReference>
<feature type="signal peptide" evidence="5">
    <location>
        <begin position="1"/>
        <end position="21"/>
    </location>
</feature>
<keyword evidence="3 5" id="KW-0732">Signal</keyword>
<feature type="chain" id="PRO_5046566668" evidence="5">
    <location>
        <begin position="22"/>
        <end position="535"/>
    </location>
</feature>
<dbReference type="SUPFAM" id="SSF51126">
    <property type="entry name" value="Pectin lyase-like"/>
    <property type="match status" value="1"/>
</dbReference>
<feature type="domain" description="DUF1565" evidence="6">
    <location>
        <begin position="110"/>
        <end position="148"/>
    </location>
</feature>
<evidence type="ECO:0000259" key="6">
    <source>
        <dbReference type="Pfam" id="PF07602"/>
    </source>
</evidence>
<dbReference type="InterPro" id="IPR039448">
    <property type="entry name" value="Beta_helix"/>
</dbReference>
<keyword evidence="2" id="KW-0964">Secreted</keyword>
<dbReference type="InterPro" id="IPR011459">
    <property type="entry name" value="DUF1565"/>
</dbReference>
<gene>
    <name evidence="8" type="ORF">F0U60_34010</name>
</gene>
<feature type="compositionally biased region" description="Low complexity" evidence="4">
    <location>
        <begin position="55"/>
        <end position="73"/>
    </location>
</feature>
<accession>A0ABY9WZL0</accession>
<dbReference type="EMBL" id="CP043494">
    <property type="protein sequence ID" value="WNG48573.1"/>
    <property type="molecule type" value="Genomic_DNA"/>
</dbReference>
<evidence type="ECO:0000313" key="9">
    <source>
        <dbReference type="Proteomes" id="UP001611383"/>
    </source>
</evidence>
<sequence>MKRFNKSPLFVAALVSSLVTACGAPAEQDGSQEFIDGPATEVPTPIDSPSPSAPPADEVPSDSSSSQDQTPADQQEEGASSGPFPLPSTPPAAPPVTTAAYKREWVVSTTGNDTAAGTAAAPLRTISRAISLAGPGELIRVRAGTYAERVLIMGSVRNGTASAPITLLGEGKPRIVLGSQSGALMVVERSHWIIRGFNIDVENRPALGVAFTGNLEGTFLADSEIHHARYGAGVSFHNGANGATLENNDIHHHVISGQDSHGVMIQPTARNITVRNNVIHDNSGDSIQCYSEDGSMPSAPADGILIEGNDLYGNFEQGLDIKTCFNVTVRRNKMHHSKGNGAMVVHMSAKNILIEENDFYESGLAIGVGGNRYGPLPSGVVIRRNLIRDMSTARGTGGGLQMANSQGTQVYNNTFTRLQAAALIVGSGQGGPTQDMVVKNNIIDAASAVKLGSQAPGLKMDSNLYRPGATFLKGGSSLKLAQWRGQGFDGKSLEGEAQLNTTTLAPGPLAVDRGENLGLKFCGAGLDIGAVETGC</sequence>